<dbReference type="EMBL" id="KI632289">
    <property type="protein sequence ID" value="EYU20047.1"/>
    <property type="molecule type" value="Genomic_DNA"/>
</dbReference>
<dbReference type="SUPFAM" id="SSF54403">
    <property type="entry name" value="Cystatin/monellin"/>
    <property type="match status" value="1"/>
</dbReference>
<dbReference type="Proteomes" id="UP000030748">
    <property type="component" value="Unassembled WGS sequence"/>
</dbReference>
<protein>
    <submittedName>
        <fullName evidence="1">Uncharacterized protein</fullName>
    </submittedName>
</protein>
<accession>A0A022PW75</accession>
<sequence>MLNYDLRLYGMKSREIEERKMASKSTEEEKLHGTELDDDIKDDLSTAIKLMYDRDTPGYKPKDLEYCKPLVDLAIVTYNQQHSTHYRLVELIRVIGCVCSGFYFFMKYSATDSDSDADAKMFAADVFDGI</sequence>
<gene>
    <name evidence="1" type="ORF">MIMGU_mgv1a016212mg</name>
</gene>
<name>A0A022PW75_ERYGU</name>
<keyword evidence="2" id="KW-1185">Reference proteome</keyword>
<dbReference type="InterPro" id="IPR046350">
    <property type="entry name" value="Cystatin_sf"/>
</dbReference>
<dbReference type="KEGG" id="egt:105977654"/>
<dbReference type="AlphaFoldDB" id="A0A022PW75"/>
<proteinExistence type="predicted"/>
<evidence type="ECO:0000313" key="1">
    <source>
        <dbReference type="EMBL" id="EYU20046.1"/>
    </source>
</evidence>
<reference evidence="1 2" key="1">
    <citation type="journal article" date="2013" name="Proc. Natl. Acad. Sci. U.S.A.">
        <title>Fine-scale variation in meiotic recombination in Mimulus inferred from population shotgun sequencing.</title>
        <authorList>
            <person name="Hellsten U."/>
            <person name="Wright K.M."/>
            <person name="Jenkins J."/>
            <person name="Shu S."/>
            <person name="Yuan Y."/>
            <person name="Wessler S.R."/>
            <person name="Schmutz J."/>
            <person name="Willis J.H."/>
            <person name="Rokhsar D.S."/>
        </authorList>
    </citation>
    <scope>NUCLEOTIDE SEQUENCE [LARGE SCALE GENOMIC DNA]</scope>
    <source>
        <strain evidence="2">cv. DUN x IM62</strain>
    </source>
</reference>
<organism evidence="1 2">
    <name type="scientific">Erythranthe guttata</name>
    <name type="common">Yellow monkey flower</name>
    <name type="synonym">Mimulus guttatus</name>
    <dbReference type="NCBI Taxonomy" id="4155"/>
    <lineage>
        <taxon>Eukaryota</taxon>
        <taxon>Viridiplantae</taxon>
        <taxon>Streptophyta</taxon>
        <taxon>Embryophyta</taxon>
        <taxon>Tracheophyta</taxon>
        <taxon>Spermatophyta</taxon>
        <taxon>Magnoliopsida</taxon>
        <taxon>eudicotyledons</taxon>
        <taxon>Gunneridae</taxon>
        <taxon>Pentapetalae</taxon>
        <taxon>asterids</taxon>
        <taxon>lamiids</taxon>
        <taxon>Lamiales</taxon>
        <taxon>Phrymaceae</taxon>
        <taxon>Erythranthe</taxon>
    </lineage>
</organism>
<evidence type="ECO:0000313" key="2">
    <source>
        <dbReference type="Proteomes" id="UP000030748"/>
    </source>
</evidence>
<dbReference type="EMBL" id="KI632289">
    <property type="protein sequence ID" value="EYU20046.1"/>
    <property type="molecule type" value="Genomic_DNA"/>
</dbReference>